<comment type="similarity">
    <text evidence="8">Belongs to the FtsL family.</text>
</comment>
<dbReference type="OrthoDB" id="5298556at2"/>
<dbReference type="GO" id="GO:0043093">
    <property type="term" value="P:FtsZ-dependent cytokinesis"/>
    <property type="evidence" value="ECO:0007669"/>
    <property type="project" value="UniProtKB-UniRule"/>
</dbReference>
<evidence type="ECO:0000256" key="1">
    <source>
        <dbReference type="ARBA" id="ARBA00004401"/>
    </source>
</evidence>
<evidence type="ECO:0000256" key="5">
    <source>
        <dbReference type="ARBA" id="ARBA00022989"/>
    </source>
</evidence>
<keyword evidence="3 8" id="KW-0132">Cell division</keyword>
<dbReference type="STRING" id="657387.BH688_06210"/>
<dbReference type="PANTHER" id="PTHR37479">
    <property type="entry name" value="CELL DIVISION PROTEIN FTSL"/>
    <property type="match status" value="1"/>
</dbReference>
<comment type="function">
    <text evidence="8">Essential cell division protein. May link together the upstream cell division proteins, which are predominantly cytoplasmic, with the downstream cell division proteins, which are predominantly periplasmic.</text>
</comment>
<feature type="region of interest" description="Disordered" evidence="10">
    <location>
        <begin position="1"/>
        <end position="21"/>
    </location>
</feature>
<comment type="subunit">
    <text evidence="8">Part of a complex composed of FtsB, FtsL and FtsQ.</text>
</comment>
<dbReference type="RefSeq" id="WP_070977765.1">
    <property type="nucleotide sequence ID" value="NZ_CP043420.1"/>
</dbReference>
<proteinExistence type="inferred from homology"/>
<dbReference type="HAMAP" id="MF_00910">
    <property type="entry name" value="FtsL"/>
    <property type="match status" value="1"/>
</dbReference>
<evidence type="ECO:0000313" key="12">
    <source>
        <dbReference type="Proteomes" id="UP000322553"/>
    </source>
</evidence>
<evidence type="ECO:0000313" key="11">
    <source>
        <dbReference type="EMBL" id="QEL11428.1"/>
    </source>
</evidence>
<protein>
    <recommendedName>
        <fullName evidence="8 9">Cell division protein FtsL</fullName>
    </recommendedName>
</protein>
<dbReference type="AlphaFoldDB" id="A0A1S1NXN6"/>
<keyword evidence="2 8" id="KW-1003">Cell membrane</keyword>
<evidence type="ECO:0000256" key="6">
    <source>
        <dbReference type="ARBA" id="ARBA00023136"/>
    </source>
</evidence>
<keyword evidence="12" id="KW-1185">Reference proteome</keyword>
<evidence type="ECO:0000256" key="7">
    <source>
        <dbReference type="ARBA" id="ARBA00023306"/>
    </source>
</evidence>
<keyword evidence="8" id="KW-0997">Cell inner membrane</keyword>
<sequence length="118" mass="13700">MTERSARSAVSSRNRRSGSRWGRWPFHFRFRTGHVVIGVLLLAVVLSALAAIASAHLTRVQYSRLQHMERRHDQLQATWSRLLLEESTWSTPSRIENLARDRLSMHVPDVDNTRVMRP</sequence>
<dbReference type="PANTHER" id="PTHR37479:SF1">
    <property type="entry name" value="CELL DIVISION PROTEIN FTSL"/>
    <property type="match status" value="1"/>
</dbReference>
<name>A0A1S1NXN6_9GAMM</name>
<dbReference type="Proteomes" id="UP000322553">
    <property type="component" value="Chromosome"/>
</dbReference>
<evidence type="ECO:0000256" key="8">
    <source>
        <dbReference type="HAMAP-Rule" id="MF_00910"/>
    </source>
</evidence>
<keyword evidence="7 8" id="KW-0131">Cell cycle</keyword>
<comment type="subcellular location">
    <subcellularLocation>
        <location evidence="8">Cell inner membrane</location>
        <topology evidence="8">Single-pass type II membrane protein</topology>
    </subcellularLocation>
    <subcellularLocation>
        <location evidence="1">Cell membrane</location>
        <topology evidence="1">Single-pass type II membrane protein</topology>
    </subcellularLocation>
    <text evidence="8">Localizes to the division septum where it forms a ring structure.</text>
</comment>
<gene>
    <name evidence="8 11" type="primary">ftsL</name>
    <name evidence="11" type="ORF">FY550_09950</name>
</gene>
<keyword evidence="6 8" id="KW-0472">Membrane</keyword>
<dbReference type="GO" id="GO:0005886">
    <property type="term" value="C:plasma membrane"/>
    <property type="evidence" value="ECO:0007669"/>
    <property type="project" value="UniProtKB-SubCell"/>
</dbReference>
<dbReference type="EMBL" id="CP043420">
    <property type="protein sequence ID" value="QEL11428.1"/>
    <property type="molecule type" value="Genomic_DNA"/>
</dbReference>
<dbReference type="KEGG" id="kuy:FY550_09950"/>
<dbReference type="InterPro" id="IPR011922">
    <property type="entry name" value="Cell_div_FtsL"/>
</dbReference>
<dbReference type="GO" id="GO:0032153">
    <property type="term" value="C:cell division site"/>
    <property type="evidence" value="ECO:0007669"/>
    <property type="project" value="UniProtKB-UniRule"/>
</dbReference>
<evidence type="ECO:0000256" key="10">
    <source>
        <dbReference type="SAM" id="MobiDB-lite"/>
    </source>
</evidence>
<organism evidence="11 12">
    <name type="scientific">Kushneria phosphatilytica</name>
    <dbReference type="NCBI Taxonomy" id="657387"/>
    <lineage>
        <taxon>Bacteria</taxon>
        <taxon>Pseudomonadati</taxon>
        <taxon>Pseudomonadota</taxon>
        <taxon>Gammaproteobacteria</taxon>
        <taxon>Oceanospirillales</taxon>
        <taxon>Halomonadaceae</taxon>
        <taxon>Kushneria</taxon>
    </lineage>
</organism>
<evidence type="ECO:0000256" key="2">
    <source>
        <dbReference type="ARBA" id="ARBA00022475"/>
    </source>
</evidence>
<evidence type="ECO:0000256" key="4">
    <source>
        <dbReference type="ARBA" id="ARBA00022692"/>
    </source>
</evidence>
<dbReference type="NCBIfam" id="TIGR02209">
    <property type="entry name" value="ftsL_broad"/>
    <property type="match status" value="1"/>
</dbReference>
<dbReference type="Pfam" id="PF04999">
    <property type="entry name" value="FtsL"/>
    <property type="match status" value="1"/>
</dbReference>
<keyword evidence="4 8" id="KW-0812">Transmembrane</keyword>
<evidence type="ECO:0000256" key="9">
    <source>
        <dbReference type="NCBIfam" id="TIGR02209"/>
    </source>
</evidence>
<keyword evidence="5 8" id="KW-1133">Transmembrane helix</keyword>
<reference evidence="11 12" key="1">
    <citation type="submission" date="2019-08" db="EMBL/GenBank/DDBJ databases">
        <title>Complete genome sequence of Kushneria sp. YCWA18, a halophilic phosphate-solubilizing bacterium isolated from Daqiao saltern in China.</title>
        <authorList>
            <person name="Du G.-X."/>
            <person name="Qu L.-Y."/>
        </authorList>
    </citation>
    <scope>NUCLEOTIDE SEQUENCE [LARGE SCALE GENOMIC DNA]</scope>
    <source>
        <strain evidence="11 12">YCWA18</strain>
    </source>
</reference>
<evidence type="ECO:0000256" key="3">
    <source>
        <dbReference type="ARBA" id="ARBA00022618"/>
    </source>
</evidence>
<accession>A0A1S1NXN6</accession>